<dbReference type="Proteomes" id="UP001177670">
    <property type="component" value="Unassembled WGS sequence"/>
</dbReference>
<dbReference type="EMBL" id="JAHYIQ010000003">
    <property type="protein sequence ID" value="KAK1133725.1"/>
    <property type="molecule type" value="Genomic_DNA"/>
</dbReference>
<dbReference type="AlphaFoldDB" id="A0AA40G9Q0"/>
<feature type="region of interest" description="Disordered" evidence="1">
    <location>
        <begin position="58"/>
        <end position="93"/>
    </location>
</feature>
<sequence length="137" mass="15234">MAPTLLLRVKVTEIADAACVHKFALKNLKEQREFQIVQRKETLQRMLTGWISSADGEGWLTGRGRETRGCGQITPRSSEGWPDRGRGRDERIGPEAKYVLVQSNLRAMGSGMAARGKEQLDGGGARDNRESRVVRVL</sequence>
<feature type="compositionally biased region" description="Basic and acidic residues" evidence="1">
    <location>
        <begin position="115"/>
        <end position="137"/>
    </location>
</feature>
<keyword evidence="3" id="KW-1185">Reference proteome</keyword>
<evidence type="ECO:0000313" key="2">
    <source>
        <dbReference type="EMBL" id="KAK1133725.1"/>
    </source>
</evidence>
<evidence type="ECO:0000313" key="3">
    <source>
        <dbReference type="Proteomes" id="UP001177670"/>
    </source>
</evidence>
<feature type="compositionally biased region" description="Basic and acidic residues" evidence="1">
    <location>
        <begin position="81"/>
        <end position="93"/>
    </location>
</feature>
<accession>A0AA40G9Q0</accession>
<feature type="region of interest" description="Disordered" evidence="1">
    <location>
        <begin position="110"/>
        <end position="137"/>
    </location>
</feature>
<name>A0AA40G9Q0_9HYME</name>
<organism evidence="2 3">
    <name type="scientific">Melipona bicolor</name>
    <dbReference type="NCBI Taxonomy" id="60889"/>
    <lineage>
        <taxon>Eukaryota</taxon>
        <taxon>Metazoa</taxon>
        <taxon>Ecdysozoa</taxon>
        <taxon>Arthropoda</taxon>
        <taxon>Hexapoda</taxon>
        <taxon>Insecta</taxon>
        <taxon>Pterygota</taxon>
        <taxon>Neoptera</taxon>
        <taxon>Endopterygota</taxon>
        <taxon>Hymenoptera</taxon>
        <taxon>Apocrita</taxon>
        <taxon>Aculeata</taxon>
        <taxon>Apoidea</taxon>
        <taxon>Anthophila</taxon>
        <taxon>Apidae</taxon>
        <taxon>Melipona</taxon>
    </lineage>
</organism>
<evidence type="ECO:0000256" key="1">
    <source>
        <dbReference type="SAM" id="MobiDB-lite"/>
    </source>
</evidence>
<comment type="caution">
    <text evidence="2">The sequence shown here is derived from an EMBL/GenBank/DDBJ whole genome shotgun (WGS) entry which is preliminary data.</text>
</comment>
<gene>
    <name evidence="2" type="ORF">K0M31_011519</name>
</gene>
<proteinExistence type="predicted"/>
<reference evidence="2" key="1">
    <citation type="submission" date="2021-10" db="EMBL/GenBank/DDBJ databases">
        <title>Melipona bicolor Genome sequencing and assembly.</title>
        <authorList>
            <person name="Araujo N.S."/>
            <person name="Arias M.C."/>
        </authorList>
    </citation>
    <scope>NUCLEOTIDE SEQUENCE</scope>
    <source>
        <strain evidence="2">USP_2M_L1-L4_2017</strain>
        <tissue evidence="2">Whole body</tissue>
    </source>
</reference>
<protein>
    <submittedName>
        <fullName evidence="2">Uncharacterized protein</fullName>
    </submittedName>
</protein>